<dbReference type="InterPro" id="IPR014284">
    <property type="entry name" value="RNA_pol_sigma-70_dom"/>
</dbReference>
<evidence type="ECO:0000313" key="7">
    <source>
        <dbReference type="EMBL" id="KHK90564.1"/>
    </source>
</evidence>
<evidence type="ECO:0000256" key="3">
    <source>
        <dbReference type="ARBA" id="ARBA00023082"/>
    </source>
</evidence>
<dbReference type="EMBL" id="JTDI01000004">
    <property type="protein sequence ID" value="KHK90564.1"/>
    <property type="molecule type" value="Genomic_DNA"/>
</dbReference>
<evidence type="ECO:0000259" key="5">
    <source>
        <dbReference type="Pfam" id="PF04542"/>
    </source>
</evidence>
<dbReference type="InterPro" id="IPR007627">
    <property type="entry name" value="RNA_pol_sigma70_r2"/>
</dbReference>
<keyword evidence="3" id="KW-0731">Sigma factor</keyword>
<sequence length="216" mass="23638">MTVATEAGAETKAAPAKALSDRKFKQALSDVAPHLRAFARGLCGCRDRADDLAQEAMLRAWAARDRYAAGTNFKAWTFTILRNHFYSEARRARFHGEYDEIAAERILCAEASQESAIDLGDVIRALTAIPETYREALVLVAAGNLSYEEIAQICGIALGTVKSRICRARAMLANVIESGQLPDFRHNFVLKGEAIDAFFAELEKIANVDESGRVAA</sequence>
<organism evidence="7 8">
    <name type="scientific">Novosphingobium malaysiense</name>
    <dbReference type="NCBI Taxonomy" id="1348853"/>
    <lineage>
        <taxon>Bacteria</taxon>
        <taxon>Pseudomonadati</taxon>
        <taxon>Pseudomonadota</taxon>
        <taxon>Alphaproteobacteria</taxon>
        <taxon>Sphingomonadales</taxon>
        <taxon>Sphingomonadaceae</taxon>
        <taxon>Novosphingobium</taxon>
    </lineage>
</organism>
<proteinExistence type="inferred from homology"/>
<dbReference type="Pfam" id="PF08281">
    <property type="entry name" value="Sigma70_r4_2"/>
    <property type="match status" value="1"/>
</dbReference>
<comment type="similarity">
    <text evidence="1">Belongs to the sigma-70 factor family. ECF subfamily.</text>
</comment>
<name>A0A0B1ZN25_9SPHN</name>
<gene>
    <name evidence="7" type="ORF">LK12_14575</name>
</gene>
<dbReference type="InterPro" id="IPR039425">
    <property type="entry name" value="RNA_pol_sigma-70-like"/>
</dbReference>
<evidence type="ECO:0000313" key="8">
    <source>
        <dbReference type="Proteomes" id="UP000031057"/>
    </source>
</evidence>
<dbReference type="InterPro" id="IPR013249">
    <property type="entry name" value="RNA_pol_sigma70_r4_t2"/>
</dbReference>
<evidence type="ECO:0000256" key="1">
    <source>
        <dbReference type="ARBA" id="ARBA00010641"/>
    </source>
</evidence>
<dbReference type="CDD" id="cd06171">
    <property type="entry name" value="Sigma70_r4"/>
    <property type="match status" value="1"/>
</dbReference>
<accession>A0A0B1ZN25</accession>
<keyword evidence="2" id="KW-0805">Transcription regulation</keyword>
<dbReference type="InterPro" id="IPR013325">
    <property type="entry name" value="RNA_pol_sigma_r2"/>
</dbReference>
<comment type="caution">
    <text evidence="7">The sequence shown here is derived from an EMBL/GenBank/DDBJ whole genome shotgun (WGS) entry which is preliminary data.</text>
</comment>
<dbReference type="OrthoDB" id="9803470at2"/>
<evidence type="ECO:0000259" key="6">
    <source>
        <dbReference type="Pfam" id="PF08281"/>
    </source>
</evidence>
<dbReference type="Gene3D" id="1.10.10.10">
    <property type="entry name" value="Winged helix-like DNA-binding domain superfamily/Winged helix DNA-binding domain"/>
    <property type="match status" value="1"/>
</dbReference>
<protein>
    <submittedName>
        <fullName evidence="7">RNA polymerase subunit sigma-24</fullName>
    </submittedName>
</protein>
<dbReference type="NCBIfam" id="TIGR02937">
    <property type="entry name" value="sigma70-ECF"/>
    <property type="match status" value="1"/>
</dbReference>
<dbReference type="Gene3D" id="1.10.1740.10">
    <property type="match status" value="1"/>
</dbReference>
<dbReference type="InterPro" id="IPR036388">
    <property type="entry name" value="WH-like_DNA-bd_sf"/>
</dbReference>
<dbReference type="GO" id="GO:0006352">
    <property type="term" value="P:DNA-templated transcription initiation"/>
    <property type="evidence" value="ECO:0007669"/>
    <property type="project" value="InterPro"/>
</dbReference>
<feature type="domain" description="RNA polymerase sigma-70 region 2" evidence="5">
    <location>
        <begin position="31"/>
        <end position="93"/>
    </location>
</feature>
<keyword evidence="8" id="KW-1185">Reference proteome</keyword>
<evidence type="ECO:0000256" key="2">
    <source>
        <dbReference type="ARBA" id="ARBA00023015"/>
    </source>
</evidence>
<dbReference type="InterPro" id="IPR013324">
    <property type="entry name" value="RNA_pol_sigma_r3/r4-like"/>
</dbReference>
<dbReference type="SUPFAM" id="SSF88946">
    <property type="entry name" value="Sigma2 domain of RNA polymerase sigma factors"/>
    <property type="match status" value="1"/>
</dbReference>
<reference evidence="7 8" key="1">
    <citation type="submission" date="2014-10" db="EMBL/GenBank/DDBJ databases">
        <title>Genome sequence of Novosphingobium malaysiense MUSC 273(T).</title>
        <authorList>
            <person name="Lee L.-H."/>
        </authorList>
    </citation>
    <scope>NUCLEOTIDE SEQUENCE [LARGE SCALE GENOMIC DNA]</scope>
    <source>
        <strain evidence="7 8">MUSC 273</strain>
    </source>
</reference>
<dbReference type="Pfam" id="PF04542">
    <property type="entry name" value="Sigma70_r2"/>
    <property type="match status" value="1"/>
</dbReference>
<feature type="domain" description="RNA polymerase sigma factor 70 region 4 type 2" evidence="6">
    <location>
        <begin position="121"/>
        <end position="172"/>
    </location>
</feature>
<dbReference type="SUPFAM" id="SSF88659">
    <property type="entry name" value="Sigma3 and sigma4 domains of RNA polymerase sigma factors"/>
    <property type="match status" value="1"/>
</dbReference>
<evidence type="ECO:0000256" key="4">
    <source>
        <dbReference type="ARBA" id="ARBA00023163"/>
    </source>
</evidence>
<dbReference type="STRING" id="1348853.LK12_14575"/>
<dbReference type="PANTHER" id="PTHR43133:SF25">
    <property type="entry name" value="RNA POLYMERASE SIGMA FACTOR RFAY-RELATED"/>
    <property type="match status" value="1"/>
</dbReference>
<dbReference type="Proteomes" id="UP000031057">
    <property type="component" value="Unassembled WGS sequence"/>
</dbReference>
<dbReference type="GO" id="GO:0016987">
    <property type="term" value="F:sigma factor activity"/>
    <property type="evidence" value="ECO:0007669"/>
    <property type="project" value="UniProtKB-KW"/>
</dbReference>
<dbReference type="PANTHER" id="PTHR43133">
    <property type="entry name" value="RNA POLYMERASE ECF-TYPE SIGMA FACTO"/>
    <property type="match status" value="1"/>
</dbReference>
<dbReference type="RefSeq" id="WP_039285572.1">
    <property type="nucleotide sequence ID" value="NZ_JTDI01000004.1"/>
</dbReference>
<dbReference type="AlphaFoldDB" id="A0A0B1ZN25"/>
<dbReference type="GO" id="GO:0003677">
    <property type="term" value="F:DNA binding"/>
    <property type="evidence" value="ECO:0007669"/>
    <property type="project" value="InterPro"/>
</dbReference>
<keyword evidence="4" id="KW-0804">Transcription</keyword>